<evidence type="ECO:0000256" key="2">
    <source>
        <dbReference type="SAM" id="SignalP"/>
    </source>
</evidence>
<feature type="domain" description="Peptidase A1" evidence="3">
    <location>
        <begin position="44"/>
        <end position="432"/>
    </location>
</feature>
<dbReference type="SUPFAM" id="SSF50630">
    <property type="entry name" value="Acid proteases"/>
    <property type="match status" value="1"/>
</dbReference>
<dbReference type="PROSITE" id="PS51257">
    <property type="entry name" value="PROKAR_LIPOPROTEIN"/>
    <property type="match status" value="1"/>
</dbReference>
<dbReference type="GO" id="GO:0004190">
    <property type="term" value="F:aspartic-type endopeptidase activity"/>
    <property type="evidence" value="ECO:0007669"/>
    <property type="project" value="InterPro"/>
</dbReference>
<sequence>MHPSLRPFLSLCLLCCLASSSCLSGAAPPKALVAPIVYDTSTSLYAVSPLGGPPFDRALLLNLDSSNLWKDCMDPLISLSTLQAVLYGSAICNSASVQTSLITGDPGYVSGCTGLPTPICSNNSCSVFVSGSSSSSPNGVLWTGTISLLSTDGAHSGPLVSVPMFAFACSDDILLNAQGALPSNAVGAAGLSRAALALPTQLARKLSIQRRFAYCLPRSSIPGNGILFFGRSPYVFPPAGDISNHLRYTPLVFNPQEADSYFVGVKYVSVNKVQLPINSTLLQLTNNPSIIINGEPAVVGGTSISSTIRYTQLESSIYDALAREFTAAATGMGLSPVGAEGVFETCFDASAAQTSGSGYAVPEITLTFQGGQGASWTFTSSNSVAVVGDGKHICLAFQRLDKFQIRSIVLGTYQQQDALLVFDIANSMLGFVPDLAGLGSHCSNFPFSTSH</sequence>
<evidence type="ECO:0000313" key="4">
    <source>
        <dbReference type="EMBL" id="KAH7444577.1"/>
    </source>
</evidence>
<protein>
    <recommendedName>
        <fullName evidence="3">Peptidase A1 domain-containing protein</fullName>
    </recommendedName>
</protein>
<organism evidence="4 5">
    <name type="scientific">Ceratopteris richardii</name>
    <name type="common">Triangle waterfern</name>
    <dbReference type="NCBI Taxonomy" id="49495"/>
    <lineage>
        <taxon>Eukaryota</taxon>
        <taxon>Viridiplantae</taxon>
        <taxon>Streptophyta</taxon>
        <taxon>Embryophyta</taxon>
        <taxon>Tracheophyta</taxon>
        <taxon>Polypodiopsida</taxon>
        <taxon>Polypodiidae</taxon>
        <taxon>Polypodiales</taxon>
        <taxon>Pteridineae</taxon>
        <taxon>Pteridaceae</taxon>
        <taxon>Parkerioideae</taxon>
        <taxon>Ceratopteris</taxon>
    </lineage>
</organism>
<dbReference type="InterPro" id="IPR033121">
    <property type="entry name" value="PEPTIDASE_A1"/>
</dbReference>
<comment type="caution">
    <text evidence="4">The sequence shown here is derived from an EMBL/GenBank/DDBJ whole genome shotgun (WGS) entry which is preliminary data.</text>
</comment>
<dbReference type="PANTHER" id="PTHR47965:SF63">
    <property type="entry name" value="OS01G0937200 PROTEIN"/>
    <property type="match status" value="1"/>
</dbReference>
<gene>
    <name evidence="4" type="ORF">KP509_02G083800</name>
</gene>
<dbReference type="Gene3D" id="2.40.70.10">
    <property type="entry name" value="Acid Proteases"/>
    <property type="match status" value="2"/>
</dbReference>
<proteinExistence type="inferred from homology"/>
<dbReference type="OMA" id="CTGHAEN"/>
<evidence type="ECO:0000256" key="1">
    <source>
        <dbReference type="ARBA" id="ARBA00007447"/>
    </source>
</evidence>
<reference evidence="4" key="1">
    <citation type="submission" date="2021-08" db="EMBL/GenBank/DDBJ databases">
        <title>WGS assembly of Ceratopteris richardii.</title>
        <authorList>
            <person name="Marchant D.B."/>
            <person name="Chen G."/>
            <person name="Jenkins J."/>
            <person name="Shu S."/>
            <person name="Leebens-Mack J."/>
            <person name="Grimwood J."/>
            <person name="Schmutz J."/>
            <person name="Soltis P."/>
            <person name="Soltis D."/>
            <person name="Chen Z.-H."/>
        </authorList>
    </citation>
    <scope>NUCLEOTIDE SEQUENCE</scope>
    <source>
        <strain evidence="4">Whitten #5841</strain>
        <tissue evidence="4">Leaf</tissue>
    </source>
</reference>
<dbReference type="PROSITE" id="PS51767">
    <property type="entry name" value="PEPTIDASE_A1"/>
    <property type="match status" value="1"/>
</dbReference>
<dbReference type="InterPro" id="IPR032861">
    <property type="entry name" value="TAXi_N"/>
</dbReference>
<dbReference type="OrthoDB" id="1258937at2759"/>
<keyword evidence="5" id="KW-1185">Reference proteome</keyword>
<dbReference type="Pfam" id="PF14543">
    <property type="entry name" value="TAXi_N"/>
    <property type="match status" value="1"/>
</dbReference>
<comment type="similarity">
    <text evidence="1">Belongs to the peptidase A1 family.</text>
</comment>
<evidence type="ECO:0000259" key="3">
    <source>
        <dbReference type="PROSITE" id="PS51767"/>
    </source>
</evidence>
<dbReference type="GO" id="GO:0006508">
    <property type="term" value="P:proteolysis"/>
    <property type="evidence" value="ECO:0007669"/>
    <property type="project" value="InterPro"/>
</dbReference>
<accession>A0A8T2V807</accession>
<dbReference type="InterPro" id="IPR021109">
    <property type="entry name" value="Peptidase_aspartic_dom_sf"/>
</dbReference>
<feature type="signal peptide" evidence="2">
    <location>
        <begin position="1"/>
        <end position="20"/>
    </location>
</feature>
<name>A0A8T2V807_CERRI</name>
<dbReference type="InterPro" id="IPR001461">
    <property type="entry name" value="Aspartic_peptidase_A1"/>
</dbReference>
<dbReference type="Pfam" id="PF14541">
    <property type="entry name" value="TAXi_C"/>
    <property type="match status" value="1"/>
</dbReference>
<dbReference type="AlphaFoldDB" id="A0A8T2V807"/>
<dbReference type="EMBL" id="CM035407">
    <property type="protein sequence ID" value="KAH7444577.1"/>
    <property type="molecule type" value="Genomic_DNA"/>
</dbReference>
<dbReference type="PANTHER" id="PTHR47965">
    <property type="entry name" value="ASPARTYL PROTEASE-RELATED"/>
    <property type="match status" value="1"/>
</dbReference>
<keyword evidence="2" id="KW-0732">Signal</keyword>
<dbReference type="InterPro" id="IPR032799">
    <property type="entry name" value="TAXi_C"/>
</dbReference>
<evidence type="ECO:0000313" key="5">
    <source>
        <dbReference type="Proteomes" id="UP000825935"/>
    </source>
</evidence>
<feature type="chain" id="PRO_5035761093" description="Peptidase A1 domain-containing protein" evidence="2">
    <location>
        <begin position="21"/>
        <end position="451"/>
    </location>
</feature>
<dbReference type="Proteomes" id="UP000825935">
    <property type="component" value="Chromosome 2"/>
</dbReference>